<evidence type="ECO:0000259" key="4">
    <source>
        <dbReference type="Pfam" id="PF25917"/>
    </source>
</evidence>
<dbReference type="GO" id="GO:0015562">
    <property type="term" value="F:efflux transmembrane transporter activity"/>
    <property type="evidence" value="ECO:0007669"/>
    <property type="project" value="InterPro"/>
</dbReference>
<dbReference type="Pfam" id="PF25917">
    <property type="entry name" value="BSH_RND"/>
    <property type="match status" value="1"/>
</dbReference>
<dbReference type="Pfam" id="PF25989">
    <property type="entry name" value="YknX_C"/>
    <property type="match status" value="1"/>
</dbReference>
<feature type="domain" description="CusB-like beta-barrel" evidence="5">
    <location>
        <begin position="302"/>
        <end position="374"/>
    </location>
</feature>
<feature type="domain" description="Multidrug resistance protein MdtA-like barrel-sandwich hybrid" evidence="4">
    <location>
        <begin position="64"/>
        <end position="289"/>
    </location>
</feature>
<comment type="similarity">
    <text evidence="1">Belongs to the membrane fusion protein (MFP) (TC 8.A.1) family.</text>
</comment>
<dbReference type="Gene3D" id="1.10.287.470">
    <property type="entry name" value="Helix hairpin bin"/>
    <property type="match status" value="1"/>
</dbReference>
<dbReference type="Proteomes" id="UP000214666">
    <property type="component" value="Chromosome"/>
</dbReference>
<evidence type="ECO:0000313" key="8">
    <source>
        <dbReference type="Proteomes" id="UP000214666"/>
    </source>
</evidence>
<dbReference type="STRING" id="172713.GCA_001705305_02703"/>
<dbReference type="KEGG" id="pkb:B4V02_02115"/>
<keyword evidence="2" id="KW-0175">Coiled coil</keyword>
<feature type="coiled-coil region" evidence="2">
    <location>
        <begin position="202"/>
        <end position="236"/>
    </location>
</feature>
<accession>A0A222WGV2</accession>
<dbReference type="RefSeq" id="WP_094153594.1">
    <property type="nucleotide sequence ID" value="NZ_CP020028.1"/>
</dbReference>
<dbReference type="InterPro" id="IPR058792">
    <property type="entry name" value="Beta-barrel_RND_2"/>
</dbReference>
<dbReference type="PANTHER" id="PTHR30469">
    <property type="entry name" value="MULTIDRUG RESISTANCE PROTEIN MDTA"/>
    <property type="match status" value="1"/>
</dbReference>
<dbReference type="InterPro" id="IPR058625">
    <property type="entry name" value="MdtA-like_BSH"/>
</dbReference>
<reference evidence="7 8" key="1">
    <citation type="submission" date="2017-03" db="EMBL/GenBank/DDBJ databases">
        <title>Complete genome sequence of Paenibacillus Kribbensis producing bioflocculants.</title>
        <authorList>
            <person name="Lee H.-G."/>
            <person name="Oh H.-M."/>
        </authorList>
    </citation>
    <scope>NUCLEOTIDE SEQUENCE [LARGE SCALE GENOMIC DNA]</scope>
    <source>
        <strain evidence="7 8">AM49</strain>
    </source>
</reference>
<feature type="chain" id="PRO_5039266953" evidence="3">
    <location>
        <begin position="20"/>
        <end position="448"/>
    </location>
</feature>
<dbReference type="Gene3D" id="2.40.420.20">
    <property type="match status" value="1"/>
</dbReference>
<name>A0A222WGV2_9BACL</name>
<dbReference type="InterPro" id="IPR058637">
    <property type="entry name" value="YknX-like_C"/>
</dbReference>
<evidence type="ECO:0000256" key="3">
    <source>
        <dbReference type="SAM" id="SignalP"/>
    </source>
</evidence>
<evidence type="ECO:0000256" key="2">
    <source>
        <dbReference type="SAM" id="Coils"/>
    </source>
</evidence>
<organism evidence="7 8">
    <name type="scientific">Paenibacillus kribbensis</name>
    <dbReference type="NCBI Taxonomy" id="172713"/>
    <lineage>
        <taxon>Bacteria</taxon>
        <taxon>Bacillati</taxon>
        <taxon>Bacillota</taxon>
        <taxon>Bacilli</taxon>
        <taxon>Bacillales</taxon>
        <taxon>Paenibacillaceae</taxon>
        <taxon>Paenibacillus</taxon>
    </lineage>
</organism>
<keyword evidence="8" id="KW-1185">Reference proteome</keyword>
<evidence type="ECO:0000259" key="5">
    <source>
        <dbReference type="Pfam" id="PF25954"/>
    </source>
</evidence>
<evidence type="ECO:0000259" key="6">
    <source>
        <dbReference type="Pfam" id="PF25989"/>
    </source>
</evidence>
<dbReference type="GO" id="GO:1990281">
    <property type="term" value="C:efflux pump complex"/>
    <property type="evidence" value="ECO:0007669"/>
    <property type="project" value="TreeGrafter"/>
</dbReference>
<dbReference type="Pfam" id="PF25954">
    <property type="entry name" value="Beta-barrel_RND_2"/>
    <property type="match status" value="1"/>
</dbReference>
<dbReference type="EMBL" id="CP020028">
    <property type="protein sequence ID" value="ASR45587.1"/>
    <property type="molecule type" value="Genomic_DNA"/>
</dbReference>
<feature type="domain" description="YknX-like C-terminal permuted SH3-like" evidence="6">
    <location>
        <begin position="383"/>
        <end position="445"/>
    </location>
</feature>
<dbReference type="OrthoDB" id="2541666at2"/>
<dbReference type="AlphaFoldDB" id="A0A222WGV2"/>
<dbReference type="NCBIfam" id="TIGR01730">
    <property type="entry name" value="RND_mfp"/>
    <property type="match status" value="1"/>
</dbReference>
<dbReference type="PANTHER" id="PTHR30469:SF15">
    <property type="entry name" value="HLYD FAMILY OF SECRETION PROTEINS"/>
    <property type="match status" value="1"/>
</dbReference>
<dbReference type="SUPFAM" id="SSF111369">
    <property type="entry name" value="HlyD-like secretion proteins"/>
    <property type="match status" value="3"/>
</dbReference>
<evidence type="ECO:0000256" key="1">
    <source>
        <dbReference type="ARBA" id="ARBA00009477"/>
    </source>
</evidence>
<dbReference type="InterPro" id="IPR006143">
    <property type="entry name" value="RND_pump_MFP"/>
</dbReference>
<feature type="signal peptide" evidence="3">
    <location>
        <begin position="1"/>
        <end position="19"/>
    </location>
</feature>
<dbReference type="Gene3D" id="2.40.50.100">
    <property type="match status" value="1"/>
</dbReference>
<proteinExistence type="inferred from homology"/>
<keyword evidence="3" id="KW-0732">Signal</keyword>
<evidence type="ECO:0000313" key="7">
    <source>
        <dbReference type="EMBL" id="ASR45587.1"/>
    </source>
</evidence>
<protein>
    <submittedName>
        <fullName evidence="7">Efflux transporter periplasmic adaptor subunit</fullName>
    </submittedName>
</protein>
<dbReference type="PROSITE" id="PS51257">
    <property type="entry name" value="PROKAR_LIPOPROTEIN"/>
    <property type="match status" value="1"/>
</dbReference>
<gene>
    <name evidence="7" type="ORF">B4V02_02115</name>
</gene>
<dbReference type="Gene3D" id="2.40.30.170">
    <property type="match status" value="1"/>
</dbReference>
<sequence length="448" mass="46718">MNKKSALIATTLLLSVALAGCGGGEAPAASPAAQKAIPIQVAKVAKGSLADSTGIVGSFAPKDTTQVSPKISGKIQNINLTVGQKVNKGDVLFTIDQKDLQDTITQNQESYQVALANLKQAESGAAQSVQQAETSVDQAKSALVQQDNSITQAQNGLVDAQNSVRDAQSTLTRNQQLFSAGAVSQSELEQSQIAHRKAQTALENAQIALHNAQTSKESAQTTYSNAQKSLRLAQQKTGIDVARASVNQSKAALDTARSQLVDAVVRAPMSGTISVVAGTTGQMVSPQSAVATIANTNPILAKVNVSEEDLLKLNVGSTVTVGIDSLGKRIEAKVTAVNPVMDNDLKAYPVEISVPNPSGEFKSGMVVTVYMKSEAAHNILVTQDAITEQAGKKYAYVVEGSTAKRVEVQTGEESAKQVEVTKGLTEGQTIAVKGISLLTDGAKVNIVK</sequence>